<evidence type="ECO:0000313" key="5">
    <source>
        <dbReference type="EMBL" id="KAL2782708.1"/>
    </source>
</evidence>
<comment type="caution">
    <text evidence="5">The sequence shown here is derived from an EMBL/GenBank/DDBJ whole genome shotgun (WGS) entry which is preliminary data.</text>
</comment>
<dbReference type="Gene3D" id="1.10.510.10">
    <property type="entry name" value="Transferase(Phosphotransferase) domain 1"/>
    <property type="match status" value="1"/>
</dbReference>
<evidence type="ECO:0000256" key="1">
    <source>
        <dbReference type="ARBA" id="ARBA00022527"/>
    </source>
</evidence>
<organism evidence="5 6">
    <name type="scientific">Aspergillus keveii</name>
    <dbReference type="NCBI Taxonomy" id="714993"/>
    <lineage>
        <taxon>Eukaryota</taxon>
        <taxon>Fungi</taxon>
        <taxon>Dikarya</taxon>
        <taxon>Ascomycota</taxon>
        <taxon>Pezizomycotina</taxon>
        <taxon>Eurotiomycetes</taxon>
        <taxon>Eurotiomycetidae</taxon>
        <taxon>Eurotiales</taxon>
        <taxon>Aspergillaceae</taxon>
        <taxon>Aspergillus</taxon>
        <taxon>Aspergillus subgen. Nidulantes</taxon>
    </lineage>
</organism>
<dbReference type="InterPro" id="IPR050117">
    <property type="entry name" value="MAPK"/>
</dbReference>
<name>A0ABR4FHI2_9EURO</name>
<dbReference type="EMBL" id="JBFTWV010000341">
    <property type="protein sequence ID" value="KAL2782708.1"/>
    <property type="molecule type" value="Genomic_DNA"/>
</dbReference>
<dbReference type="InterPro" id="IPR008271">
    <property type="entry name" value="Ser/Thr_kinase_AS"/>
</dbReference>
<feature type="domain" description="Protein kinase" evidence="4">
    <location>
        <begin position="4"/>
        <end position="289"/>
    </location>
</feature>
<evidence type="ECO:0000256" key="2">
    <source>
        <dbReference type="ARBA" id="ARBA00022741"/>
    </source>
</evidence>
<dbReference type="PROSITE" id="PS50011">
    <property type="entry name" value="PROTEIN_KINASE_DOM"/>
    <property type="match status" value="1"/>
</dbReference>
<keyword evidence="1" id="KW-0418">Kinase</keyword>
<dbReference type="PANTHER" id="PTHR24055">
    <property type="entry name" value="MITOGEN-ACTIVATED PROTEIN KINASE"/>
    <property type="match status" value="1"/>
</dbReference>
<accession>A0ABR4FHI2</accession>
<evidence type="ECO:0000313" key="6">
    <source>
        <dbReference type="Proteomes" id="UP001610563"/>
    </source>
</evidence>
<dbReference type="PROSITE" id="PS00108">
    <property type="entry name" value="PROTEIN_KINASE_ST"/>
    <property type="match status" value="1"/>
</dbReference>
<dbReference type="InterPro" id="IPR000719">
    <property type="entry name" value="Prot_kinase_dom"/>
</dbReference>
<dbReference type="Pfam" id="PF00069">
    <property type="entry name" value="Pkinase"/>
    <property type="match status" value="1"/>
</dbReference>
<keyword evidence="2" id="KW-0547">Nucleotide-binding</keyword>
<sequence>MAAALAIGQTLKGKVGTYFLAKQLQEGVWLALNQKNEKVLIKSVRHFRIQNERDVLLRFQGRTTHLRRLLDEGVDDGLNPPSIVLKYLDDDLLRASHQQRLTPSEVKYVAKGVLSALAVLHADGFVHTDIKPSNVLVNYGSNEGTRFAEVQLADFGSTIHRESGHAVDADQIGTPIFRRPEAQLSMRWDTSTDIWSFGGMLISLLYGEGFHIFKPDVPADHDEYDLKIPVRHHQVFGPFPPSYDDIADQDRRAAIIWIMQNTPVETLRPFHRTTPMEITAEDKEFVLEV</sequence>
<keyword evidence="1" id="KW-0723">Serine/threonine-protein kinase</keyword>
<dbReference type="Proteomes" id="UP001610563">
    <property type="component" value="Unassembled WGS sequence"/>
</dbReference>
<keyword evidence="6" id="KW-1185">Reference proteome</keyword>
<keyword evidence="3" id="KW-0067">ATP-binding</keyword>
<dbReference type="SUPFAM" id="SSF56112">
    <property type="entry name" value="Protein kinase-like (PK-like)"/>
    <property type="match status" value="1"/>
</dbReference>
<reference evidence="5 6" key="1">
    <citation type="submission" date="2024-07" db="EMBL/GenBank/DDBJ databases">
        <title>Section-level genome sequencing and comparative genomics of Aspergillus sections Usti and Cavernicolus.</title>
        <authorList>
            <consortium name="Lawrence Berkeley National Laboratory"/>
            <person name="Nybo J.L."/>
            <person name="Vesth T.C."/>
            <person name="Theobald S."/>
            <person name="Frisvad J.C."/>
            <person name="Larsen T.O."/>
            <person name="Kjaerboelling I."/>
            <person name="Rothschild-Mancinelli K."/>
            <person name="Lyhne E.K."/>
            <person name="Kogle M.E."/>
            <person name="Barry K."/>
            <person name="Clum A."/>
            <person name="Na H."/>
            <person name="Ledsgaard L."/>
            <person name="Lin J."/>
            <person name="Lipzen A."/>
            <person name="Kuo A."/>
            <person name="Riley R."/>
            <person name="Mondo S."/>
            <person name="Labutti K."/>
            <person name="Haridas S."/>
            <person name="Pangalinan J."/>
            <person name="Salamov A.A."/>
            <person name="Simmons B.A."/>
            <person name="Magnuson J.K."/>
            <person name="Chen J."/>
            <person name="Drula E."/>
            <person name="Henrissat B."/>
            <person name="Wiebenga A."/>
            <person name="Lubbers R.J."/>
            <person name="Gomes A.C."/>
            <person name="Makela M.R."/>
            <person name="Stajich J."/>
            <person name="Grigoriev I.V."/>
            <person name="Mortensen U.H."/>
            <person name="De Vries R.P."/>
            <person name="Baker S.E."/>
            <person name="Andersen M.R."/>
        </authorList>
    </citation>
    <scope>NUCLEOTIDE SEQUENCE [LARGE SCALE GENOMIC DNA]</scope>
    <source>
        <strain evidence="5 6">CBS 209.92</strain>
    </source>
</reference>
<dbReference type="SMART" id="SM00220">
    <property type="entry name" value="S_TKc"/>
    <property type="match status" value="1"/>
</dbReference>
<protein>
    <submittedName>
        <fullName evidence="5">Kinase-like protein</fullName>
    </submittedName>
</protein>
<evidence type="ECO:0000256" key="3">
    <source>
        <dbReference type="ARBA" id="ARBA00022840"/>
    </source>
</evidence>
<gene>
    <name evidence="5" type="ORF">BJX66DRAFT_168661</name>
</gene>
<dbReference type="InterPro" id="IPR011009">
    <property type="entry name" value="Kinase-like_dom_sf"/>
</dbReference>
<proteinExistence type="predicted"/>
<keyword evidence="1" id="KW-0808">Transferase</keyword>
<evidence type="ECO:0000259" key="4">
    <source>
        <dbReference type="PROSITE" id="PS50011"/>
    </source>
</evidence>